<dbReference type="InterPro" id="IPR053145">
    <property type="entry name" value="AB_hydrolase_Est10"/>
</dbReference>
<dbReference type="InterPro" id="IPR022742">
    <property type="entry name" value="Hydrolase_4"/>
</dbReference>
<dbReference type="Pfam" id="PF12146">
    <property type="entry name" value="Hydrolase_4"/>
    <property type="match status" value="1"/>
</dbReference>
<dbReference type="Gene3D" id="3.40.50.1820">
    <property type="entry name" value="alpha/beta hydrolase"/>
    <property type="match status" value="1"/>
</dbReference>
<keyword evidence="2" id="KW-0378">Hydrolase</keyword>
<dbReference type="PANTHER" id="PTHR43265">
    <property type="entry name" value="ESTERASE ESTD"/>
    <property type="match status" value="1"/>
</dbReference>
<feature type="domain" description="Serine aminopeptidase S33" evidence="1">
    <location>
        <begin position="38"/>
        <end position="155"/>
    </location>
</feature>
<evidence type="ECO:0000313" key="2">
    <source>
        <dbReference type="EMBL" id="GAA3722462.1"/>
    </source>
</evidence>
<dbReference type="PANTHER" id="PTHR43265:SF1">
    <property type="entry name" value="ESTERASE ESTD"/>
    <property type="match status" value="1"/>
</dbReference>
<sequence>MTKVVRMLLCVTSIAQEITFRSLDGLHLAGTLVAPGESPDSAVVLVHGGGVTREEGGFFTRLANGLSDSGLASLRFDLRGHGESEGRQEELTLSTILNDIRVALRHVRDSTGATRLSLLGASFGGGICGYYAAHRPEEVSRLVLLNPQFDYKKRTIDSRPYWHDDYLDEAVAQQLTEQGYIAFTPHLKHGRPLLNEVFWLQPHAVLEAIQAPTLIVHGTKDTLVPIESTHAAVPQFTAPCTLVEVEGAQHGFAVHDDPQYLNPQSQIWQASVIQAVAEWLQEEA</sequence>
<accession>A0ABP7EQX2</accession>
<dbReference type="Proteomes" id="UP001500902">
    <property type="component" value="Unassembled WGS sequence"/>
</dbReference>
<name>A0ABP7EQX2_9ACTN</name>
<comment type="caution">
    <text evidence="2">The sequence shown here is derived from an EMBL/GenBank/DDBJ whole genome shotgun (WGS) entry which is preliminary data.</text>
</comment>
<dbReference type="RefSeq" id="WP_344897893.1">
    <property type="nucleotide sequence ID" value="NZ_BAAAZP010000293.1"/>
</dbReference>
<dbReference type="GO" id="GO:0016787">
    <property type="term" value="F:hydrolase activity"/>
    <property type="evidence" value="ECO:0007669"/>
    <property type="project" value="UniProtKB-KW"/>
</dbReference>
<dbReference type="EMBL" id="BAAAZP010000293">
    <property type="protein sequence ID" value="GAA3722462.1"/>
    <property type="molecule type" value="Genomic_DNA"/>
</dbReference>
<evidence type="ECO:0000313" key="3">
    <source>
        <dbReference type="Proteomes" id="UP001500902"/>
    </source>
</evidence>
<gene>
    <name evidence="2" type="ORF">GCM10022224_104320</name>
</gene>
<proteinExistence type="predicted"/>
<dbReference type="InterPro" id="IPR029058">
    <property type="entry name" value="AB_hydrolase_fold"/>
</dbReference>
<dbReference type="SUPFAM" id="SSF53474">
    <property type="entry name" value="alpha/beta-Hydrolases"/>
    <property type="match status" value="1"/>
</dbReference>
<dbReference type="PRINTS" id="PR00111">
    <property type="entry name" value="ABHYDROLASE"/>
</dbReference>
<reference evidence="3" key="1">
    <citation type="journal article" date="2019" name="Int. J. Syst. Evol. Microbiol.">
        <title>The Global Catalogue of Microorganisms (GCM) 10K type strain sequencing project: providing services to taxonomists for standard genome sequencing and annotation.</title>
        <authorList>
            <consortium name="The Broad Institute Genomics Platform"/>
            <consortium name="The Broad Institute Genome Sequencing Center for Infectious Disease"/>
            <person name="Wu L."/>
            <person name="Ma J."/>
        </authorList>
    </citation>
    <scope>NUCLEOTIDE SEQUENCE [LARGE SCALE GENOMIC DNA]</scope>
    <source>
        <strain evidence="3">JCM 16904</strain>
    </source>
</reference>
<evidence type="ECO:0000259" key="1">
    <source>
        <dbReference type="Pfam" id="PF12146"/>
    </source>
</evidence>
<keyword evidence="3" id="KW-1185">Reference proteome</keyword>
<organism evidence="2 3">
    <name type="scientific">Nonomuraea antimicrobica</name>
    <dbReference type="NCBI Taxonomy" id="561173"/>
    <lineage>
        <taxon>Bacteria</taxon>
        <taxon>Bacillati</taxon>
        <taxon>Actinomycetota</taxon>
        <taxon>Actinomycetes</taxon>
        <taxon>Streptosporangiales</taxon>
        <taxon>Streptosporangiaceae</taxon>
        <taxon>Nonomuraea</taxon>
    </lineage>
</organism>
<protein>
    <submittedName>
        <fullName evidence="2">Alpha/beta fold hydrolase</fullName>
    </submittedName>
</protein>
<dbReference type="InterPro" id="IPR000073">
    <property type="entry name" value="AB_hydrolase_1"/>
</dbReference>